<proteinExistence type="predicted"/>
<evidence type="ECO:0000313" key="1">
    <source>
        <dbReference type="EMBL" id="PNT72154.1"/>
    </source>
</evidence>
<reference evidence="1 2" key="1">
    <citation type="journal article" date="2010" name="Nature">
        <title>Genome sequencing and analysis of the model grass Brachypodium distachyon.</title>
        <authorList>
            <consortium name="International Brachypodium Initiative"/>
        </authorList>
    </citation>
    <scope>NUCLEOTIDE SEQUENCE [LARGE SCALE GENOMIC DNA]</scope>
    <source>
        <strain evidence="1 2">Bd21</strain>
    </source>
</reference>
<reference evidence="1" key="2">
    <citation type="submission" date="2017-06" db="EMBL/GenBank/DDBJ databases">
        <title>WGS assembly of Brachypodium distachyon.</title>
        <authorList>
            <consortium name="The International Brachypodium Initiative"/>
            <person name="Lucas S."/>
            <person name="Harmon-Smith M."/>
            <person name="Lail K."/>
            <person name="Tice H."/>
            <person name="Grimwood J."/>
            <person name="Bruce D."/>
            <person name="Barry K."/>
            <person name="Shu S."/>
            <person name="Lindquist E."/>
            <person name="Wang M."/>
            <person name="Pitluck S."/>
            <person name="Vogel J.P."/>
            <person name="Garvin D.F."/>
            <person name="Mockler T.C."/>
            <person name="Schmutz J."/>
            <person name="Rokhsar D."/>
            <person name="Bevan M.W."/>
        </authorList>
    </citation>
    <scope>NUCLEOTIDE SEQUENCE</scope>
    <source>
        <strain evidence="1">Bd21</strain>
    </source>
</reference>
<dbReference type="Gramene" id="PNT72154">
    <property type="protein sequence ID" value="PNT72154"/>
    <property type="gene ID" value="BRADI_2g40473v3"/>
</dbReference>
<name>A0A2K2DD01_BRADI</name>
<dbReference type="Proteomes" id="UP000008810">
    <property type="component" value="Chromosome 2"/>
</dbReference>
<keyword evidence="3" id="KW-1185">Reference proteome</keyword>
<evidence type="ECO:0000313" key="2">
    <source>
        <dbReference type="EnsemblPlants" id="PNT72154"/>
    </source>
</evidence>
<evidence type="ECO:0000313" key="3">
    <source>
        <dbReference type="Proteomes" id="UP000008810"/>
    </source>
</evidence>
<dbReference type="InParanoid" id="A0A2K2DD01"/>
<organism evidence="1">
    <name type="scientific">Brachypodium distachyon</name>
    <name type="common">Purple false brome</name>
    <name type="synonym">Trachynia distachya</name>
    <dbReference type="NCBI Taxonomy" id="15368"/>
    <lineage>
        <taxon>Eukaryota</taxon>
        <taxon>Viridiplantae</taxon>
        <taxon>Streptophyta</taxon>
        <taxon>Embryophyta</taxon>
        <taxon>Tracheophyta</taxon>
        <taxon>Spermatophyta</taxon>
        <taxon>Magnoliopsida</taxon>
        <taxon>Liliopsida</taxon>
        <taxon>Poales</taxon>
        <taxon>Poaceae</taxon>
        <taxon>BOP clade</taxon>
        <taxon>Pooideae</taxon>
        <taxon>Stipodae</taxon>
        <taxon>Brachypodieae</taxon>
        <taxon>Brachypodium</taxon>
    </lineage>
</organism>
<protein>
    <submittedName>
        <fullName evidence="1 2">Uncharacterized protein</fullName>
    </submittedName>
</protein>
<gene>
    <name evidence="1" type="ORF">BRADI_2g40473v3</name>
</gene>
<dbReference type="EnsemblPlants" id="PNT72154">
    <property type="protein sequence ID" value="PNT72154"/>
    <property type="gene ID" value="BRADI_2g40473v3"/>
</dbReference>
<dbReference type="AlphaFoldDB" id="A0A2K2DD01"/>
<dbReference type="EMBL" id="CM000881">
    <property type="protein sequence ID" value="PNT72154.1"/>
    <property type="molecule type" value="Genomic_DNA"/>
</dbReference>
<reference evidence="2" key="3">
    <citation type="submission" date="2018-08" db="UniProtKB">
        <authorList>
            <consortium name="EnsemblPlants"/>
        </authorList>
    </citation>
    <scope>IDENTIFICATION</scope>
    <source>
        <strain evidence="2">cv. Bd21</strain>
    </source>
</reference>
<sequence length="74" mass="8536">MAVRPALEGDGTGRRRRERKFFLCERTIMPMPDTPFRPGGVMGTAENSLYTVYLMRVRLIEQPKLGFNLIVSQY</sequence>
<accession>A0A2K2DD01</accession>